<keyword evidence="2" id="KW-1185">Reference proteome</keyword>
<evidence type="ECO:0000313" key="2">
    <source>
        <dbReference type="Proteomes" id="UP001056120"/>
    </source>
</evidence>
<name>A0ACB9J2A3_9ASTR</name>
<gene>
    <name evidence="1" type="ORF">L1987_14287</name>
</gene>
<protein>
    <submittedName>
        <fullName evidence="1">Uncharacterized protein</fullName>
    </submittedName>
</protein>
<sequence>MRYRQILFKVSIMAKGKLILICLSGGEFVTNDDGTMSYNGGEANAANVTSETPFKDLKLNLAETCDLNQETVTVKYFLPGNKRNLITVKNDKDVKRMIDFHGDALTAEVFVMGTPGFNRSALEMQTNRQNPIENDETVKNDNLSTKKDENIKRGKVGPKKNKKVKKEDTVAKSPIASPVRRTRCSIAAANAEASSHKTEKEKEKTVSDDASKSEGSTSNTSSSAESEQVNVNVNSDCSSDYVPSRYAKRKKVNSQNETEVNASPADSVKKRRRTPSWKLGANGRPTIVSDTVGSKSKGSSGNKKRQRKSGRLAIKGDNSQEKKSGRKRGRPRAITSDEERGDFVEPYALDMCDDDVSPETLVSLWKSAITEPINPVPIEKEEGEKTETEQAGGEKEQALIVEGGNEEVGEKIEVETETTTEKEECEKVEVEDEKGEKLEIEVVTWGENEEGGKVEGEKEEIEKDEGEKLEIEVVTWGENEEGGKVEGEKEEIEKDEGEKMEIEVVTWGENEEGGKEEGEKGKIREEEEEDDVHVLPPIPAKAVDIMKEKMDWDETEVETKRTVTCTKCKQPGHNKKSCNLYQLQQAC</sequence>
<comment type="caution">
    <text evidence="1">The sequence shown here is derived from an EMBL/GenBank/DDBJ whole genome shotgun (WGS) entry which is preliminary data.</text>
</comment>
<reference evidence="2" key="1">
    <citation type="journal article" date="2022" name="Mol. Ecol. Resour.">
        <title>The genomes of chicory, endive, great burdock and yacon provide insights into Asteraceae palaeo-polyploidization history and plant inulin production.</title>
        <authorList>
            <person name="Fan W."/>
            <person name="Wang S."/>
            <person name="Wang H."/>
            <person name="Wang A."/>
            <person name="Jiang F."/>
            <person name="Liu H."/>
            <person name="Zhao H."/>
            <person name="Xu D."/>
            <person name="Zhang Y."/>
        </authorList>
    </citation>
    <scope>NUCLEOTIDE SEQUENCE [LARGE SCALE GENOMIC DNA]</scope>
    <source>
        <strain evidence="2">cv. Yunnan</strain>
    </source>
</reference>
<accession>A0ACB9J2A3</accession>
<evidence type="ECO:0000313" key="1">
    <source>
        <dbReference type="EMBL" id="KAI3814644.1"/>
    </source>
</evidence>
<reference evidence="1 2" key="2">
    <citation type="journal article" date="2022" name="Mol. Ecol. Resour.">
        <title>The genomes of chicory, endive, great burdock and yacon provide insights into Asteraceae paleo-polyploidization history and plant inulin production.</title>
        <authorList>
            <person name="Fan W."/>
            <person name="Wang S."/>
            <person name="Wang H."/>
            <person name="Wang A."/>
            <person name="Jiang F."/>
            <person name="Liu H."/>
            <person name="Zhao H."/>
            <person name="Xu D."/>
            <person name="Zhang Y."/>
        </authorList>
    </citation>
    <scope>NUCLEOTIDE SEQUENCE [LARGE SCALE GENOMIC DNA]</scope>
    <source>
        <strain evidence="2">cv. Yunnan</strain>
        <tissue evidence="1">Leaves</tissue>
    </source>
</reference>
<dbReference type="EMBL" id="CM042022">
    <property type="protein sequence ID" value="KAI3814644.1"/>
    <property type="molecule type" value="Genomic_DNA"/>
</dbReference>
<organism evidence="1 2">
    <name type="scientific">Smallanthus sonchifolius</name>
    <dbReference type="NCBI Taxonomy" id="185202"/>
    <lineage>
        <taxon>Eukaryota</taxon>
        <taxon>Viridiplantae</taxon>
        <taxon>Streptophyta</taxon>
        <taxon>Embryophyta</taxon>
        <taxon>Tracheophyta</taxon>
        <taxon>Spermatophyta</taxon>
        <taxon>Magnoliopsida</taxon>
        <taxon>eudicotyledons</taxon>
        <taxon>Gunneridae</taxon>
        <taxon>Pentapetalae</taxon>
        <taxon>asterids</taxon>
        <taxon>campanulids</taxon>
        <taxon>Asterales</taxon>
        <taxon>Asteraceae</taxon>
        <taxon>Asteroideae</taxon>
        <taxon>Heliantheae alliance</taxon>
        <taxon>Millerieae</taxon>
        <taxon>Smallanthus</taxon>
    </lineage>
</organism>
<dbReference type="Proteomes" id="UP001056120">
    <property type="component" value="Linkage Group LG05"/>
</dbReference>
<proteinExistence type="predicted"/>